<feature type="chain" id="PRO_5037433433" evidence="1">
    <location>
        <begin position="22"/>
        <end position="77"/>
    </location>
</feature>
<dbReference type="AlphaFoldDB" id="A0A914XU27"/>
<dbReference type="WBParaSite" id="PSU_v2.g10476.t1">
    <property type="protein sequence ID" value="PSU_v2.g10476.t1"/>
    <property type="gene ID" value="PSU_v2.g10476"/>
</dbReference>
<keyword evidence="1" id="KW-0732">Signal</keyword>
<accession>A0A914XU27</accession>
<protein>
    <submittedName>
        <fullName evidence="3">Uncharacterized protein</fullName>
    </submittedName>
</protein>
<evidence type="ECO:0000313" key="3">
    <source>
        <dbReference type="WBParaSite" id="PSU_v2.g10476.t1"/>
    </source>
</evidence>
<keyword evidence="2" id="KW-1185">Reference proteome</keyword>
<organism evidence="2 3">
    <name type="scientific">Panagrolaimus superbus</name>
    <dbReference type="NCBI Taxonomy" id="310955"/>
    <lineage>
        <taxon>Eukaryota</taxon>
        <taxon>Metazoa</taxon>
        <taxon>Ecdysozoa</taxon>
        <taxon>Nematoda</taxon>
        <taxon>Chromadorea</taxon>
        <taxon>Rhabditida</taxon>
        <taxon>Tylenchina</taxon>
        <taxon>Panagrolaimomorpha</taxon>
        <taxon>Panagrolaimoidea</taxon>
        <taxon>Panagrolaimidae</taxon>
        <taxon>Panagrolaimus</taxon>
    </lineage>
</organism>
<sequence length="77" mass="8734">MKIGCILSIFILLFIFQFSAAVFCPFGSKSKECPGVCVMYSCKTNKTQSGCQDDFYRDCKEFENDVESIKKHNSTIL</sequence>
<proteinExistence type="predicted"/>
<feature type="signal peptide" evidence="1">
    <location>
        <begin position="1"/>
        <end position="21"/>
    </location>
</feature>
<dbReference type="Proteomes" id="UP000887577">
    <property type="component" value="Unplaced"/>
</dbReference>
<reference evidence="3" key="1">
    <citation type="submission" date="2022-11" db="UniProtKB">
        <authorList>
            <consortium name="WormBaseParasite"/>
        </authorList>
    </citation>
    <scope>IDENTIFICATION</scope>
</reference>
<evidence type="ECO:0000256" key="1">
    <source>
        <dbReference type="SAM" id="SignalP"/>
    </source>
</evidence>
<evidence type="ECO:0000313" key="2">
    <source>
        <dbReference type="Proteomes" id="UP000887577"/>
    </source>
</evidence>
<name>A0A914XU27_9BILA</name>